<protein>
    <submittedName>
        <fullName evidence="2">Uncharacterized protein</fullName>
    </submittedName>
</protein>
<dbReference type="AlphaFoldDB" id="A0A7I8K6J9"/>
<gene>
    <name evidence="2" type="ORF">SI8410_03004024</name>
</gene>
<name>A0A7I8K6J9_SPIIN</name>
<feature type="compositionally biased region" description="Low complexity" evidence="1">
    <location>
        <begin position="40"/>
        <end position="51"/>
    </location>
</feature>
<reference evidence="2" key="1">
    <citation type="submission" date="2020-02" db="EMBL/GenBank/DDBJ databases">
        <authorList>
            <person name="Scholz U."/>
            <person name="Mascher M."/>
            <person name="Fiebig A."/>
        </authorList>
    </citation>
    <scope>NUCLEOTIDE SEQUENCE</scope>
</reference>
<accession>A0A7I8K6J9</accession>
<dbReference type="PANTHER" id="PTHR35750:SF1">
    <property type="entry name" value="PHOSPHOLIPID HYDROPEROXIDE GLUTATHIONE PEROXIDASE"/>
    <property type="match status" value="1"/>
</dbReference>
<dbReference type="OrthoDB" id="550279at2759"/>
<organism evidence="2 3">
    <name type="scientific">Spirodela intermedia</name>
    <name type="common">Intermediate duckweed</name>
    <dbReference type="NCBI Taxonomy" id="51605"/>
    <lineage>
        <taxon>Eukaryota</taxon>
        <taxon>Viridiplantae</taxon>
        <taxon>Streptophyta</taxon>
        <taxon>Embryophyta</taxon>
        <taxon>Tracheophyta</taxon>
        <taxon>Spermatophyta</taxon>
        <taxon>Magnoliopsida</taxon>
        <taxon>Liliopsida</taxon>
        <taxon>Araceae</taxon>
        <taxon>Lemnoideae</taxon>
        <taxon>Spirodela</taxon>
    </lineage>
</organism>
<proteinExistence type="predicted"/>
<evidence type="ECO:0000313" key="3">
    <source>
        <dbReference type="Proteomes" id="UP000663760"/>
    </source>
</evidence>
<keyword evidence="3" id="KW-1185">Reference proteome</keyword>
<feature type="region of interest" description="Disordered" evidence="1">
    <location>
        <begin position="15"/>
        <end position="51"/>
    </location>
</feature>
<evidence type="ECO:0000256" key="1">
    <source>
        <dbReference type="SAM" id="MobiDB-lite"/>
    </source>
</evidence>
<sequence length="157" mass="17068">MGFLRRMAGMLGLVHGEDGGDVAEEEDREGVGEDKRRADSSAAASANRRGFSVQVPVPVERPQVGPVFVPCDVGEGGVQGFKWHGRRLRIDEDGDVADEFFDEVLPVGPSAATENPRPPPTFRVKHATRRAVVRSQMVSADGTVRHGVELRGQLLWV</sequence>
<feature type="compositionally biased region" description="Acidic residues" evidence="1">
    <location>
        <begin position="19"/>
        <end position="28"/>
    </location>
</feature>
<dbReference type="PANTHER" id="PTHR35750">
    <property type="entry name" value="PHOSPHOLIPID HYDROPEROXIDE GLUTATHIONE PEROXIDASE"/>
    <property type="match status" value="1"/>
</dbReference>
<feature type="compositionally biased region" description="Basic and acidic residues" evidence="1">
    <location>
        <begin position="29"/>
        <end position="39"/>
    </location>
</feature>
<dbReference type="Proteomes" id="UP000663760">
    <property type="component" value="Chromosome 3"/>
</dbReference>
<evidence type="ECO:0000313" key="2">
    <source>
        <dbReference type="EMBL" id="CAA7393243.1"/>
    </source>
</evidence>
<dbReference type="EMBL" id="LR746266">
    <property type="protein sequence ID" value="CAA7393243.1"/>
    <property type="molecule type" value="Genomic_DNA"/>
</dbReference>